<feature type="disulfide bond" evidence="8">
    <location>
        <begin position="193"/>
        <end position="211"/>
    </location>
</feature>
<feature type="disulfide bond" evidence="8">
    <location>
        <begin position="92"/>
        <end position="107"/>
    </location>
</feature>
<feature type="disulfide bond" evidence="8">
    <location>
        <begin position="172"/>
        <end position="187"/>
    </location>
</feature>
<dbReference type="Pfam" id="PF21733">
    <property type="entry name" value="Death_3"/>
    <property type="match status" value="1"/>
</dbReference>
<evidence type="ECO:0000313" key="10">
    <source>
        <dbReference type="EMBL" id="KAF3839999.1"/>
    </source>
</evidence>
<feature type="domain" description="TNFR-Cys" evidence="9">
    <location>
        <begin position="91"/>
        <end position="132"/>
    </location>
</feature>
<evidence type="ECO:0000313" key="11">
    <source>
        <dbReference type="Proteomes" id="UP000518266"/>
    </source>
</evidence>
<feature type="repeat" description="TNFR-Cys" evidence="8">
    <location>
        <begin position="171"/>
        <end position="211"/>
    </location>
</feature>
<dbReference type="GO" id="GO:0006915">
    <property type="term" value="P:apoptotic process"/>
    <property type="evidence" value="ECO:0007669"/>
    <property type="project" value="UniProtKB-KW"/>
</dbReference>
<proteinExistence type="predicted"/>
<dbReference type="OrthoDB" id="9990004at2759"/>
<organism evidence="10 11">
    <name type="scientific">Dissostichus mawsoni</name>
    <name type="common">Antarctic cod</name>
    <dbReference type="NCBI Taxonomy" id="36200"/>
    <lineage>
        <taxon>Eukaryota</taxon>
        <taxon>Metazoa</taxon>
        <taxon>Chordata</taxon>
        <taxon>Craniata</taxon>
        <taxon>Vertebrata</taxon>
        <taxon>Euteleostomi</taxon>
        <taxon>Actinopterygii</taxon>
        <taxon>Neopterygii</taxon>
        <taxon>Teleostei</taxon>
        <taxon>Neoteleostei</taxon>
        <taxon>Acanthomorphata</taxon>
        <taxon>Eupercaria</taxon>
        <taxon>Perciformes</taxon>
        <taxon>Notothenioidei</taxon>
        <taxon>Nototheniidae</taxon>
        <taxon>Dissostichus</taxon>
    </lineage>
</organism>
<feature type="domain" description="TNFR-Cys" evidence="9">
    <location>
        <begin position="171"/>
        <end position="211"/>
    </location>
</feature>
<comment type="caution">
    <text evidence="10">The sequence shown here is derived from an EMBL/GenBank/DDBJ whole genome shotgun (WGS) entry which is preliminary data.</text>
</comment>
<keyword evidence="6 8" id="KW-1015">Disulfide bond</keyword>
<keyword evidence="3" id="KW-0053">Apoptosis</keyword>
<dbReference type="SUPFAM" id="SSF57586">
    <property type="entry name" value="TNF receptor-like"/>
    <property type="match status" value="2"/>
</dbReference>
<name>A0A7J5XU35_DISMA</name>
<comment type="subcellular location">
    <subcellularLocation>
        <location evidence="1">Secreted</location>
    </subcellularLocation>
</comment>
<evidence type="ECO:0000256" key="5">
    <source>
        <dbReference type="ARBA" id="ARBA00022737"/>
    </source>
</evidence>
<dbReference type="PANTHER" id="PTHR23097:SF90">
    <property type="entry name" value="TUMOR NECROSIS FACTOR RECEPTOR SUPERFAMILY MEMBER 11B"/>
    <property type="match status" value="1"/>
</dbReference>
<keyword evidence="7" id="KW-0325">Glycoprotein</keyword>
<dbReference type="Proteomes" id="UP000518266">
    <property type="component" value="Unassembled WGS sequence"/>
</dbReference>
<dbReference type="InterPro" id="IPR048522">
    <property type="entry name" value="Death_3_fish"/>
</dbReference>
<dbReference type="Gene3D" id="2.10.50.10">
    <property type="entry name" value="Tumor Necrosis Factor Receptor, subunit A, domain 2"/>
    <property type="match status" value="3"/>
</dbReference>
<keyword evidence="4" id="KW-0732">Signal</keyword>
<dbReference type="AlphaFoldDB" id="A0A7J5XU35"/>
<keyword evidence="5" id="KW-0677">Repeat</keyword>
<dbReference type="InterPro" id="IPR001368">
    <property type="entry name" value="TNFR/NGFR_Cys_rich_reg"/>
</dbReference>
<feature type="disulfide bond" evidence="8">
    <location>
        <begin position="114"/>
        <end position="132"/>
    </location>
</feature>
<dbReference type="SMART" id="SM00208">
    <property type="entry name" value="TNFR"/>
    <property type="match status" value="4"/>
</dbReference>
<comment type="caution">
    <text evidence="8">Lacks conserved residue(s) required for the propagation of feature annotation.</text>
</comment>
<reference evidence="10 11" key="1">
    <citation type="submission" date="2020-03" db="EMBL/GenBank/DDBJ databases">
        <title>Dissostichus mawsoni Genome sequencing and assembly.</title>
        <authorList>
            <person name="Park H."/>
        </authorList>
    </citation>
    <scope>NUCLEOTIDE SEQUENCE [LARGE SCALE GENOMIC DNA]</scope>
    <source>
        <strain evidence="10">DM0001</strain>
        <tissue evidence="10">Muscle</tissue>
    </source>
</reference>
<evidence type="ECO:0000256" key="7">
    <source>
        <dbReference type="ARBA" id="ARBA00023180"/>
    </source>
</evidence>
<evidence type="ECO:0000256" key="4">
    <source>
        <dbReference type="ARBA" id="ARBA00022729"/>
    </source>
</evidence>
<gene>
    <name evidence="10" type="ORF">F7725_018716</name>
</gene>
<accession>A0A7J5XU35</accession>
<dbReference type="PROSITE" id="PS50050">
    <property type="entry name" value="TNFR_NGFR_2"/>
    <property type="match status" value="2"/>
</dbReference>
<evidence type="ECO:0000259" key="9">
    <source>
        <dbReference type="PROSITE" id="PS50050"/>
    </source>
</evidence>
<evidence type="ECO:0000256" key="1">
    <source>
        <dbReference type="ARBA" id="ARBA00004613"/>
    </source>
</evidence>
<evidence type="ECO:0000256" key="3">
    <source>
        <dbReference type="ARBA" id="ARBA00022703"/>
    </source>
</evidence>
<feature type="repeat" description="TNFR-Cys" evidence="8">
    <location>
        <begin position="91"/>
        <end position="132"/>
    </location>
</feature>
<dbReference type="InterPro" id="IPR052459">
    <property type="entry name" value="TNFRSF_decoy_receptor"/>
</dbReference>
<protein>
    <recommendedName>
        <fullName evidence="9">TNFR-Cys domain-containing protein</fullName>
    </recommendedName>
</protein>
<evidence type="ECO:0000256" key="6">
    <source>
        <dbReference type="ARBA" id="ARBA00023157"/>
    </source>
</evidence>
<dbReference type="GO" id="GO:0005576">
    <property type="term" value="C:extracellular region"/>
    <property type="evidence" value="ECO:0007669"/>
    <property type="project" value="UniProtKB-SubCell"/>
</dbReference>
<keyword evidence="2" id="KW-0964">Secreted</keyword>
<dbReference type="EMBL" id="JAAKFY010000021">
    <property type="protein sequence ID" value="KAF3839999.1"/>
    <property type="molecule type" value="Genomic_DNA"/>
</dbReference>
<dbReference type="PANTHER" id="PTHR23097">
    <property type="entry name" value="TUMOR NECROSIS FACTOR RECEPTOR SUPERFAMILY MEMBER"/>
    <property type="match status" value="1"/>
</dbReference>
<keyword evidence="11" id="KW-1185">Reference proteome</keyword>
<sequence length="329" mass="37026">MKYVHFLQSFVVGLFWTAGKSSDLHIINMLLLPALFLLSGVLQGVAVVESVPPTFNYRDPFTRETLICDKCPPGTHMTAYCTPTTPTVCAPCRSRHFTKLWNYLPRCLYCNNYCMENQEVETECTATTNRVCRCKQGFYMTNEFCWTHSKCGPRNGVKTQGTSQIDTVCEKCSDGYFSNSSSALESCVKHQECASGQISLLPGSNNHDTLCGSCEYLSNGGETLRTFVSGFFSRQRMRVAKMTLFIASYIHKSEEGVHLSGTTLPKERGPLMDLILTWLAQAPEEQLKTLPQMLKASKFCHMREQLEMVVDKIKQQSPNCTSPFIDVEM</sequence>
<evidence type="ECO:0000256" key="8">
    <source>
        <dbReference type="PROSITE-ProRule" id="PRU00206"/>
    </source>
</evidence>
<dbReference type="Pfam" id="PF00020">
    <property type="entry name" value="TNFR_c6"/>
    <property type="match status" value="3"/>
</dbReference>
<evidence type="ECO:0000256" key="2">
    <source>
        <dbReference type="ARBA" id="ARBA00022525"/>
    </source>
</evidence>